<evidence type="ECO:0000313" key="2">
    <source>
        <dbReference type="EMBL" id="SFU38024.1"/>
    </source>
</evidence>
<evidence type="ECO:0000313" key="3">
    <source>
        <dbReference type="Proteomes" id="UP000182491"/>
    </source>
</evidence>
<dbReference type="InterPro" id="IPR045921">
    <property type="entry name" value="DUF6340"/>
</dbReference>
<dbReference type="STRING" id="388950.GCA_001611675_03500"/>
<accession>A0A1I7FPA3</accession>
<feature type="signal peptide" evidence="1">
    <location>
        <begin position="1"/>
        <end position="26"/>
    </location>
</feature>
<dbReference type="Pfam" id="PF19867">
    <property type="entry name" value="DUF6340"/>
    <property type="match status" value="1"/>
</dbReference>
<dbReference type="Proteomes" id="UP000182491">
    <property type="component" value="Unassembled WGS sequence"/>
</dbReference>
<dbReference type="Gene3D" id="1.25.40.10">
    <property type="entry name" value="Tetratricopeptide repeat domain"/>
    <property type="match status" value="1"/>
</dbReference>
<gene>
    <name evidence="2" type="ORF">SAMN04487941_0365</name>
</gene>
<feature type="chain" id="PRO_5010354616" description="Tetratricopeptide repeat-containing protein" evidence="1">
    <location>
        <begin position="27"/>
        <end position="312"/>
    </location>
</feature>
<evidence type="ECO:0008006" key="4">
    <source>
        <dbReference type="Google" id="ProtNLM"/>
    </source>
</evidence>
<dbReference type="RefSeq" id="WP_068839350.1">
    <property type="nucleotide sequence ID" value="NZ_BMXC01000001.1"/>
</dbReference>
<dbReference type="EMBL" id="FPCA01000001">
    <property type="protein sequence ID" value="SFU38024.1"/>
    <property type="molecule type" value="Genomic_DNA"/>
</dbReference>
<sequence length="312" mass="35118">MKKNLPYLLCCILALVQVSCTSQLYINTVKPPEVAVTNAQWKVVAVNRYNPSLLTFNQEKKIAVFANGANEAFRGAVAAIMKDETFVLVHSDTSTYRAQAEQEQLTAGQVQEIYRQHPHHLLLSMDYFNTFFDQETVREEDEDGDVTKTAHYTLITRSYWTLYDSTGTVLDKITLSEEAPYQSRSVLSGLLAIGPSMGNAGPEVNGLAWNSGLRYWSRLSPQTVTYVRPYYSTKNLQYAAFKMATSDWASAISLLQPIADGEHKKDAARAAYNLAVVYEAMGNKEQAKHWARQAKQRNDKLAILLLPQLENY</sequence>
<name>A0A1I7FPA3_9BACT</name>
<dbReference type="OrthoDB" id="788968at2"/>
<dbReference type="InterPro" id="IPR011990">
    <property type="entry name" value="TPR-like_helical_dom_sf"/>
</dbReference>
<organism evidence="2 3">
    <name type="scientific">Pontibacter akesuensis</name>
    <dbReference type="NCBI Taxonomy" id="388950"/>
    <lineage>
        <taxon>Bacteria</taxon>
        <taxon>Pseudomonadati</taxon>
        <taxon>Bacteroidota</taxon>
        <taxon>Cytophagia</taxon>
        <taxon>Cytophagales</taxon>
        <taxon>Hymenobacteraceae</taxon>
        <taxon>Pontibacter</taxon>
    </lineage>
</organism>
<protein>
    <recommendedName>
        <fullName evidence="4">Tetratricopeptide repeat-containing protein</fullName>
    </recommendedName>
</protein>
<reference evidence="3" key="1">
    <citation type="submission" date="2016-10" db="EMBL/GenBank/DDBJ databases">
        <authorList>
            <person name="Varghese N."/>
        </authorList>
    </citation>
    <scope>NUCLEOTIDE SEQUENCE [LARGE SCALE GENOMIC DNA]</scope>
    <source>
        <strain evidence="3">DSM 18820</strain>
    </source>
</reference>
<keyword evidence="3" id="KW-1185">Reference proteome</keyword>
<proteinExistence type="predicted"/>
<evidence type="ECO:0000256" key="1">
    <source>
        <dbReference type="SAM" id="SignalP"/>
    </source>
</evidence>
<dbReference type="SUPFAM" id="SSF81901">
    <property type="entry name" value="HCP-like"/>
    <property type="match status" value="1"/>
</dbReference>
<keyword evidence="1" id="KW-0732">Signal</keyword>
<dbReference type="AlphaFoldDB" id="A0A1I7FPA3"/>